<accession>A0AAV2TG69</accession>
<dbReference type="GO" id="GO:0050840">
    <property type="term" value="F:extracellular matrix binding"/>
    <property type="evidence" value="ECO:0007669"/>
    <property type="project" value="TreeGrafter"/>
</dbReference>
<dbReference type="InterPro" id="IPR019577">
    <property type="entry name" value="SPARC/Testican_Ca-bd-dom"/>
</dbReference>
<feature type="domain" description="SPARC/Testican calcium-binding" evidence="7">
    <location>
        <begin position="126"/>
        <end position="242"/>
    </location>
</feature>
<reference evidence="8" key="1">
    <citation type="submission" date="2024-06" db="EMBL/GenBank/DDBJ databases">
        <authorList>
            <person name="Liu X."/>
            <person name="Lenzi L."/>
            <person name="Haldenby T S."/>
            <person name="Uol C."/>
        </authorList>
    </citation>
    <scope>NUCLEOTIDE SEQUENCE</scope>
</reference>
<sequence length="257" mass="29023">MLHRGVLLLLLSFTCVVVGQEDELSEPREDLCKDVECKPGEICQDGRCACRDSCPGDWNNYERQLCVDGTTYRHECDLWRNQCYCRTNDPRCGSEAFNGHRASESSVINYFAECQEFSGLCDWEQQGDTFSTRLAIWFQELLRQKWASGTGYSDDSSLLRPMDTKARSATSKMMSSGGPDTIIPGVVSYWFCEMDRKNKGSLDGSDLSLLKQILLPATPCLETFLSHCSASSSISFAQWHDCFGVPPEDRMECSRFK</sequence>
<comment type="caution">
    <text evidence="8">The sequence shown here is derived from an EMBL/GenBank/DDBJ whole genome shotgun (WGS) entry which is preliminary data.</text>
</comment>
<evidence type="ECO:0000256" key="6">
    <source>
        <dbReference type="SAM" id="SignalP"/>
    </source>
</evidence>
<keyword evidence="5" id="KW-0325">Glycoprotein</keyword>
<dbReference type="GO" id="GO:0005509">
    <property type="term" value="F:calcium ion binding"/>
    <property type="evidence" value="ECO:0007669"/>
    <property type="project" value="InterPro"/>
</dbReference>
<protein>
    <recommendedName>
        <fullName evidence="7">SPARC/Testican calcium-binding domain-containing protein</fullName>
    </recommendedName>
</protein>
<evidence type="ECO:0000256" key="2">
    <source>
        <dbReference type="ARBA" id="ARBA00022525"/>
    </source>
</evidence>
<dbReference type="InterPro" id="IPR011992">
    <property type="entry name" value="EF-hand-dom_pair"/>
</dbReference>
<evidence type="ECO:0000313" key="8">
    <source>
        <dbReference type="EMBL" id="CAL5135287.1"/>
    </source>
</evidence>
<dbReference type="AlphaFoldDB" id="A0AAV2TG69"/>
<evidence type="ECO:0000256" key="4">
    <source>
        <dbReference type="ARBA" id="ARBA00023157"/>
    </source>
</evidence>
<proteinExistence type="predicted"/>
<evidence type="ECO:0000256" key="5">
    <source>
        <dbReference type="ARBA" id="ARBA00023180"/>
    </source>
</evidence>
<keyword evidence="2" id="KW-0964">Secreted</keyword>
<comment type="subcellular location">
    <subcellularLocation>
        <location evidence="1">Secreted</location>
    </subcellularLocation>
</comment>
<name>A0AAV2TG69_CALDB</name>
<evidence type="ECO:0000313" key="9">
    <source>
        <dbReference type="Proteomes" id="UP001497525"/>
    </source>
</evidence>
<evidence type="ECO:0000256" key="3">
    <source>
        <dbReference type="ARBA" id="ARBA00022729"/>
    </source>
</evidence>
<feature type="chain" id="PRO_5043506243" description="SPARC/Testican calcium-binding domain-containing protein" evidence="6">
    <location>
        <begin position="20"/>
        <end position="257"/>
    </location>
</feature>
<dbReference type="GO" id="GO:0005615">
    <property type="term" value="C:extracellular space"/>
    <property type="evidence" value="ECO:0007669"/>
    <property type="project" value="TreeGrafter"/>
</dbReference>
<keyword evidence="4" id="KW-1015">Disulfide bond</keyword>
<dbReference type="EMBL" id="CAXLJL010000256">
    <property type="protein sequence ID" value="CAL5135287.1"/>
    <property type="molecule type" value="Genomic_DNA"/>
</dbReference>
<dbReference type="GO" id="GO:0005518">
    <property type="term" value="F:collagen binding"/>
    <property type="evidence" value="ECO:0007669"/>
    <property type="project" value="TreeGrafter"/>
</dbReference>
<organism evidence="8 9">
    <name type="scientific">Calicophoron daubneyi</name>
    <name type="common">Rumen fluke</name>
    <name type="synonym">Paramphistomum daubneyi</name>
    <dbReference type="NCBI Taxonomy" id="300641"/>
    <lineage>
        <taxon>Eukaryota</taxon>
        <taxon>Metazoa</taxon>
        <taxon>Spiralia</taxon>
        <taxon>Lophotrochozoa</taxon>
        <taxon>Platyhelminthes</taxon>
        <taxon>Trematoda</taxon>
        <taxon>Digenea</taxon>
        <taxon>Plagiorchiida</taxon>
        <taxon>Pronocephalata</taxon>
        <taxon>Paramphistomoidea</taxon>
        <taxon>Paramphistomidae</taxon>
        <taxon>Calicophoron</taxon>
    </lineage>
</organism>
<evidence type="ECO:0000256" key="1">
    <source>
        <dbReference type="ARBA" id="ARBA00004613"/>
    </source>
</evidence>
<dbReference type="SUPFAM" id="SSF47473">
    <property type="entry name" value="EF-hand"/>
    <property type="match status" value="1"/>
</dbReference>
<dbReference type="PANTHER" id="PTHR13866:SF14">
    <property type="entry name" value="BM-40"/>
    <property type="match status" value="1"/>
</dbReference>
<keyword evidence="3 6" id="KW-0732">Signal</keyword>
<dbReference type="PANTHER" id="PTHR13866">
    <property type="entry name" value="SPARC OSTEONECTIN"/>
    <property type="match status" value="1"/>
</dbReference>
<feature type="signal peptide" evidence="6">
    <location>
        <begin position="1"/>
        <end position="19"/>
    </location>
</feature>
<dbReference type="Proteomes" id="UP001497525">
    <property type="component" value="Unassembled WGS sequence"/>
</dbReference>
<dbReference type="Pfam" id="PF10591">
    <property type="entry name" value="SPARC_Ca_bdg"/>
    <property type="match status" value="1"/>
</dbReference>
<evidence type="ECO:0000259" key="7">
    <source>
        <dbReference type="Pfam" id="PF10591"/>
    </source>
</evidence>
<dbReference type="Gene3D" id="1.10.238.10">
    <property type="entry name" value="EF-hand"/>
    <property type="match status" value="1"/>
</dbReference>
<gene>
    <name evidence="8" type="ORF">CDAUBV1_LOCUS9455</name>
</gene>